<dbReference type="EMBL" id="HBUF01029218">
    <property type="protein sequence ID" value="CAG6614042.1"/>
    <property type="molecule type" value="Transcribed_RNA"/>
</dbReference>
<sequence>MISRTCLSNNYLLQEVLNSCKHRAKLKRLPNGIVPISYNQQRSSFFNIAESFSRKKEYLGRKLVGYSREQMFEVVADVENYKTFVPFCKKSLVTFKSDEKLIGSLTIGFPPIVESYTSHVTLDKPKLVKANCFDGKLFDHLVTMWRFHRGLEDVPQSCVIDFYVSFEFKSLLHSHLAHMFFNELVRQMEKAFFNEAQVRYGKPTIPIHKLPVNVSEN</sequence>
<dbReference type="PANTHER" id="PTHR12901:SF10">
    <property type="entry name" value="COENZYME Q-BINDING PROTEIN COQ10, MITOCHONDRIAL"/>
    <property type="match status" value="1"/>
</dbReference>
<evidence type="ECO:0000259" key="4">
    <source>
        <dbReference type="Pfam" id="PF03364"/>
    </source>
</evidence>
<evidence type="ECO:0000313" key="5">
    <source>
        <dbReference type="EMBL" id="CAG6614042.1"/>
    </source>
</evidence>
<dbReference type="GO" id="GO:0005739">
    <property type="term" value="C:mitochondrion"/>
    <property type="evidence" value="ECO:0007669"/>
    <property type="project" value="TreeGrafter"/>
</dbReference>
<dbReference type="InterPro" id="IPR044996">
    <property type="entry name" value="COQ10-like"/>
</dbReference>
<feature type="domain" description="Coenzyme Q-binding protein COQ10 START" evidence="4">
    <location>
        <begin position="64"/>
        <end position="193"/>
    </location>
</feature>
<protein>
    <submittedName>
        <fullName evidence="5">Coenzyme Q-binding protein COQ10 homolog B, mitochondrial</fullName>
    </submittedName>
</protein>
<dbReference type="CDD" id="cd07813">
    <property type="entry name" value="COQ10p_like"/>
    <property type="match status" value="1"/>
</dbReference>
<dbReference type="EMBL" id="HBUF01029217">
    <property type="protein sequence ID" value="CAG6614041.1"/>
    <property type="molecule type" value="Transcribed_RNA"/>
</dbReference>
<dbReference type="PANTHER" id="PTHR12901">
    <property type="entry name" value="SPERM PROTEIN HOMOLOG"/>
    <property type="match status" value="1"/>
</dbReference>
<evidence type="ECO:0000256" key="2">
    <source>
        <dbReference type="ARBA" id="ARBA00011814"/>
    </source>
</evidence>
<comment type="function">
    <text evidence="3">Required for the function of coenzyme Q in the respiratory chain. May serve as a chaperone or may be involved in the transport of Q6 from its site of synthesis to the catalytic sites of the respiratory complexes.</text>
</comment>
<evidence type="ECO:0000256" key="1">
    <source>
        <dbReference type="ARBA" id="ARBA00006885"/>
    </source>
</evidence>
<organism evidence="5">
    <name type="scientific">Cacopsylla melanoneura</name>
    <dbReference type="NCBI Taxonomy" id="428564"/>
    <lineage>
        <taxon>Eukaryota</taxon>
        <taxon>Metazoa</taxon>
        <taxon>Ecdysozoa</taxon>
        <taxon>Arthropoda</taxon>
        <taxon>Hexapoda</taxon>
        <taxon>Insecta</taxon>
        <taxon>Pterygota</taxon>
        <taxon>Neoptera</taxon>
        <taxon>Paraneoptera</taxon>
        <taxon>Hemiptera</taxon>
        <taxon>Sternorrhyncha</taxon>
        <taxon>Psylloidea</taxon>
        <taxon>Psyllidae</taxon>
        <taxon>Psyllinae</taxon>
        <taxon>Cacopsylla</taxon>
    </lineage>
</organism>
<dbReference type="SUPFAM" id="SSF55961">
    <property type="entry name" value="Bet v1-like"/>
    <property type="match status" value="1"/>
</dbReference>
<dbReference type="InterPro" id="IPR005031">
    <property type="entry name" value="COQ10_START"/>
</dbReference>
<comment type="similarity">
    <text evidence="1">Belongs to the COQ10 family.</text>
</comment>
<name>A0A8D8LY09_9HEMI</name>
<reference evidence="5" key="1">
    <citation type="submission" date="2021-05" db="EMBL/GenBank/DDBJ databases">
        <authorList>
            <person name="Alioto T."/>
            <person name="Alioto T."/>
            <person name="Gomez Garrido J."/>
        </authorList>
    </citation>
    <scope>NUCLEOTIDE SEQUENCE</scope>
</reference>
<dbReference type="InterPro" id="IPR023393">
    <property type="entry name" value="START-like_dom_sf"/>
</dbReference>
<dbReference type="Pfam" id="PF03364">
    <property type="entry name" value="Polyketide_cyc"/>
    <property type="match status" value="1"/>
</dbReference>
<dbReference type="GO" id="GO:0048039">
    <property type="term" value="F:ubiquinone binding"/>
    <property type="evidence" value="ECO:0007669"/>
    <property type="project" value="InterPro"/>
</dbReference>
<dbReference type="Gene3D" id="3.30.530.20">
    <property type="match status" value="1"/>
</dbReference>
<proteinExistence type="inferred from homology"/>
<comment type="subunit">
    <text evidence="2">Interacts with coenzyme Q.</text>
</comment>
<dbReference type="GO" id="GO:0045333">
    <property type="term" value="P:cellular respiration"/>
    <property type="evidence" value="ECO:0007669"/>
    <property type="project" value="InterPro"/>
</dbReference>
<accession>A0A8D8LY09</accession>
<evidence type="ECO:0000256" key="3">
    <source>
        <dbReference type="ARBA" id="ARBA00024947"/>
    </source>
</evidence>
<dbReference type="AlphaFoldDB" id="A0A8D8LY09"/>